<name>A0A841CSP9_9PSEU</name>
<proteinExistence type="predicted"/>
<accession>A0A841CSP9</accession>
<dbReference type="RefSeq" id="WP_281391748.1">
    <property type="nucleotide sequence ID" value="NZ_JACHJN010000010.1"/>
</dbReference>
<evidence type="ECO:0000313" key="4">
    <source>
        <dbReference type="EMBL" id="MBB5959178.1"/>
    </source>
</evidence>
<sequence>MELPPLLAAVDAHRRLRGPYTAGGSLLRAVAEDAFTRCPELAARHNTEIATVAPELAVNVPTAWGTLEWTVGDAQRMRYYSRLHTRDIANGIADFLRVYLASFGDVPRTLVVDNVHHADPTDRELLAVLLRRPDLPRLTLVLGTDFSPLVDPPGEVAVSLTEVLPTFARLVDVAAGPADGGDFVGSDGTTDDPGAPAAYEALSVEERARRHDARCAELYALGEQSLALGAIPFHAARGSRPGVSGVQAVKHALGHCRKVGLYHAAAELGLRGRSLVAPGSPEWWHFTEAAGSSLSAAGRVEEAGAVYDSARALASNPLQDLRLAYGTAMLHVRGPRFDLAREWMKRAVGLAGADGGGFQAAFVRNGMALVELGDGQVEEALRLLDEGRRALDPGEHPLLRSVLRVNRGLALAAAGLLEEALAEHSANTSVDPGFWEHEFHRGVVLRRLGRVEEAVAAFERVILLSPPFPEVHYNLGDAWVELGDVRRALAEFDRVVRLDPGFLAAYVNRAGLRCEVGDSHGAWDDVRAGLAIDPENVHLLCVQGRLSAEGGDSGRAVDAVSAALRIDPGFAAGWALRGQLRFEAGQVEGALADLDRAVALEDRAEVRAEVRFNRGVVLEEVGRFGEAAVEYRRVLAVVEDADARERLGVCLRKA</sequence>
<evidence type="ECO:0000256" key="3">
    <source>
        <dbReference type="PROSITE-ProRule" id="PRU00339"/>
    </source>
</evidence>
<evidence type="ECO:0000256" key="1">
    <source>
        <dbReference type="ARBA" id="ARBA00022737"/>
    </source>
</evidence>
<keyword evidence="2 3" id="KW-0802">TPR repeat</keyword>
<feature type="repeat" description="TPR" evidence="3">
    <location>
        <begin position="435"/>
        <end position="468"/>
    </location>
</feature>
<protein>
    <submittedName>
        <fullName evidence="4">Tetratricopeptide (TPR) repeat protein</fullName>
    </submittedName>
</protein>
<dbReference type="PROSITE" id="PS50005">
    <property type="entry name" value="TPR"/>
    <property type="match status" value="2"/>
</dbReference>
<evidence type="ECO:0000256" key="2">
    <source>
        <dbReference type="ARBA" id="ARBA00022803"/>
    </source>
</evidence>
<gene>
    <name evidence="4" type="ORF">FHS29_005798</name>
</gene>
<evidence type="ECO:0000313" key="5">
    <source>
        <dbReference type="Proteomes" id="UP000547510"/>
    </source>
</evidence>
<dbReference type="PROSITE" id="PS50293">
    <property type="entry name" value="TPR_REGION"/>
    <property type="match status" value="1"/>
</dbReference>
<feature type="repeat" description="TPR" evidence="3">
    <location>
        <begin position="469"/>
        <end position="502"/>
    </location>
</feature>
<dbReference type="Proteomes" id="UP000547510">
    <property type="component" value="Unassembled WGS sequence"/>
</dbReference>
<keyword evidence="5" id="KW-1185">Reference proteome</keyword>
<dbReference type="Pfam" id="PF13432">
    <property type="entry name" value="TPR_16"/>
    <property type="match status" value="3"/>
</dbReference>
<dbReference type="SUPFAM" id="SSF48452">
    <property type="entry name" value="TPR-like"/>
    <property type="match status" value="2"/>
</dbReference>
<dbReference type="PANTHER" id="PTHR44858">
    <property type="entry name" value="TETRATRICOPEPTIDE REPEAT PROTEIN 6"/>
    <property type="match status" value="1"/>
</dbReference>
<dbReference type="AlphaFoldDB" id="A0A841CSP9"/>
<dbReference type="InterPro" id="IPR050498">
    <property type="entry name" value="Ycf3"/>
</dbReference>
<dbReference type="InterPro" id="IPR011990">
    <property type="entry name" value="TPR-like_helical_dom_sf"/>
</dbReference>
<dbReference type="InterPro" id="IPR019734">
    <property type="entry name" value="TPR_rpt"/>
</dbReference>
<dbReference type="EMBL" id="JACHJN010000010">
    <property type="protein sequence ID" value="MBB5959178.1"/>
    <property type="molecule type" value="Genomic_DNA"/>
</dbReference>
<dbReference type="Gene3D" id="1.25.40.10">
    <property type="entry name" value="Tetratricopeptide repeat domain"/>
    <property type="match status" value="3"/>
</dbReference>
<comment type="caution">
    <text evidence="4">The sequence shown here is derived from an EMBL/GenBank/DDBJ whole genome shotgun (WGS) entry which is preliminary data.</text>
</comment>
<dbReference type="SMART" id="SM00028">
    <property type="entry name" value="TPR"/>
    <property type="match status" value="7"/>
</dbReference>
<reference evidence="4 5" key="1">
    <citation type="submission" date="2020-08" db="EMBL/GenBank/DDBJ databases">
        <title>Genomic Encyclopedia of Type Strains, Phase III (KMG-III): the genomes of soil and plant-associated and newly described type strains.</title>
        <authorList>
            <person name="Whitman W."/>
        </authorList>
    </citation>
    <scope>NUCLEOTIDE SEQUENCE [LARGE SCALE GENOMIC DNA]</scope>
    <source>
        <strain evidence="4 5">CECT 8640</strain>
    </source>
</reference>
<organism evidence="4 5">
    <name type="scientific">Saccharothrix tamanrassetensis</name>
    <dbReference type="NCBI Taxonomy" id="1051531"/>
    <lineage>
        <taxon>Bacteria</taxon>
        <taxon>Bacillati</taxon>
        <taxon>Actinomycetota</taxon>
        <taxon>Actinomycetes</taxon>
        <taxon>Pseudonocardiales</taxon>
        <taxon>Pseudonocardiaceae</taxon>
        <taxon>Saccharothrix</taxon>
    </lineage>
</organism>
<dbReference type="PANTHER" id="PTHR44858:SF1">
    <property type="entry name" value="UDP-N-ACETYLGLUCOSAMINE--PEPTIDE N-ACETYLGLUCOSAMINYLTRANSFERASE SPINDLY-RELATED"/>
    <property type="match status" value="1"/>
</dbReference>
<keyword evidence="1" id="KW-0677">Repeat</keyword>